<name>A0A3G4RR50_ECOLX</name>
<dbReference type="InterPro" id="IPR013321">
    <property type="entry name" value="Arc_rbn_hlx_hlx"/>
</dbReference>
<gene>
    <name evidence="2" type="ORF">D0360_00055</name>
</gene>
<dbReference type="EMBL" id="MH846965">
    <property type="protein sequence ID" value="AYU68189.1"/>
    <property type="molecule type" value="Genomic_DNA"/>
</dbReference>
<dbReference type="GO" id="GO:0006355">
    <property type="term" value="P:regulation of DNA-templated transcription"/>
    <property type="evidence" value="ECO:0007669"/>
    <property type="project" value="InterPro"/>
</dbReference>
<geneLocation type="plasmid" evidence="2">
    <name>p10-396</name>
</geneLocation>
<dbReference type="SUPFAM" id="SSF47598">
    <property type="entry name" value="Ribbon-helix-helix"/>
    <property type="match status" value="1"/>
</dbReference>
<dbReference type="InterPro" id="IPR010985">
    <property type="entry name" value="Ribbon_hlx_hlx"/>
</dbReference>
<evidence type="ECO:0000313" key="2">
    <source>
        <dbReference type="EMBL" id="AYU68189.1"/>
    </source>
</evidence>
<organism evidence="2">
    <name type="scientific">Escherichia coli</name>
    <dbReference type="NCBI Taxonomy" id="562"/>
    <lineage>
        <taxon>Bacteria</taxon>
        <taxon>Pseudomonadati</taxon>
        <taxon>Pseudomonadota</taxon>
        <taxon>Gammaproteobacteria</taxon>
        <taxon>Enterobacterales</taxon>
        <taxon>Enterobacteriaceae</taxon>
        <taxon>Escherichia</taxon>
    </lineage>
</organism>
<proteinExistence type="predicted"/>
<dbReference type="Gene3D" id="1.10.1220.10">
    <property type="entry name" value="Met repressor-like"/>
    <property type="match status" value="1"/>
</dbReference>
<dbReference type="AlphaFoldDB" id="A0A3G4RR50"/>
<accession>A0A3G4RR50</accession>
<keyword evidence="2" id="KW-0614">Plasmid</keyword>
<protein>
    <submittedName>
        <fullName evidence="2">Chromosome partitioning protein ParB</fullName>
    </submittedName>
</protein>
<reference evidence="2" key="1">
    <citation type="journal article" date="2018" name="Vet. Microbiol.">
        <title>Characterization of plasmids harboring blaCTX-M genes in Escherichia coli from French pigs.</title>
        <authorList>
            <person name="Lucas P."/>
            <person name="Jouy E."/>
            <person name="Le Devendec L."/>
            <person name="de Boisseson C."/>
            <person name="Perrin-Guyomard A."/>
            <person name="Jove T."/>
            <person name="Blanchard Y."/>
            <person name="Touzain F."/>
            <person name="Kempf I."/>
        </authorList>
    </citation>
    <scope>NUCLEOTIDE SEQUENCE</scope>
    <source>
        <strain evidence="2">10-396</strain>
        <plasmid evidence="2">p10-396</plasmid>
    </source>
</reference>
<evidence type="ECO:0000256" key="1">
    <source>
        <dbReference type="SAM" id="MobiDB-lite"/>
    </source>
</evidence>
<dbReference type="GO" id="GO:0043565">
    <property type="term" value="F:sequence-specific DNA binding"/>
    <property type="evidence" value="ECO:0007669"/>
    <property type="project" value="UniProtKB-ARBA"/>
</dbReference>
<feature type="region of interest" description="Disordered" evidence="1">
    <location>
        <begin position="1"/>
        <end position="31"/>
    </location>
</feature>
<sequence>MRKREMLSANQATIERSRRTNYSAPSDEGGTKRVNFQLAADLHRKLKIHAANSDKTITEILTEYVEQLPDTKEIER</sequence>
<feature type="compositionally biased region" description="Polar residues" evidence="1">
    <location>
        <begin position="8"/>
        <end position="24"/>
    </location>
</feature>